<keyword evidence="2" id="KW-1185">Reference proteome</keyword>
<protein>
    <submittedName>
        <fullName evidence="1">Uncharacterized protein</fullName>
    </submittedName>
</protein>
<evidence type="ECO:0000313" key="2">
    <source>
        <dbReference type="Proteomes" id="UP001060085"/>
    </source>
</evidence>
<dbReference type="EMBL" id="CM044708">
    <property type="protein sequence ID" value="KAI5651257.1"/>
    <property type="molecule type" value="Genomic_DNA"/>
</dbReference>
<sequence length="351" mass="40344">MVMEESAGSINEAYRPFPSVTFVFMFIWYLSSACWIINTYRNRHFQTNKLQWTLAAVPLIKSLQLTLSFLFWYSCFYLHVCSLWMSFGVFVTGVLFQTATFVSFLLISHGYCITCELLSVAERRRTATFGCIFYLTLIGYRTSIPYFSAFLLLNYFVSFYGIFRLVSQNLILLREQLAIIEDEDVHAMREAVFTKYIMFKKFQGAMHMLAMAELAIFINMDSSLENSWLRSTIREWAHFLIFLYVGWIFRSQAVAPRFSLMPTHKYKGHNIVPPIYSIEMDAATFRDISSHSWHIGVPTSSKKGQSEDSILVVIQHPHAERLTSTNSTSPSTATSSSSAHLSVHSNSFCQS</sequence>
<name>A0ACB9ZYE9_CATRO</name>
<comment type="caution">
    <text evidence="1">The sequence shown here is derived from an EMBL/GenBank/DDBJ whole genome shotgun (WGS) entry which is preliminary data.</text>
</comment>
<dbReference type="Proteomes" id="UP001060085">
    <property type="component" value="Linkage Group LG08"/>
</dbReference>
<proteinExistence type="predicted"/>
<organism evidence="1 2">
    <name type="scientific">Catharanthus roseus</name>
    <name type="common">Madagascar periwinkle</name>
    <name type="synonym">Vinca rosea</name>
    <dbReference type="NCBI Taxonomy" id="4058"/>
    <lineage>
        <taxon>Eukaryota</taxon>
        <taxon>Viridiplantae</taxon>
        <taxon>Streptophyta</taxon>
        <taxon>Embryophyta</taxon>
        <taxon>Tracheophyta</taxon>
        <taxon>Spermatophyta</taxon>
        <taxon>Magnoliopsida</taxon>
        <taxon>eudicotyledons</taxon>
        <taxon>Gunneridae</taxon>
        <taxon>Pentapetalae</taxon>
        <taxon>asterids</taxon>
        <taxon>lamiids</taxon>
        <taxon>Gentianales</taxon>
        <taxon>Apocynaceae</taxon>
        <taxon>Rauvolfioideae</taxon>
        <taxon>Vinceae</taxon>
        <taxon>Catharanthinae</taxon>
        <taxon>Catharanthus</taxon>
    </lineage>
</organism>
<evidence type="ECO:0000313" key="1">
    <source>
        <dbReference type="EMBL" id="KAI5651257.1"/>
    </source>
</evidence>
<gene>
    <name evidence="1" type="ORF">M9H77_37262</name>
</gene>
<reference evidence="2" key="1">
    <citation type="journal article" date="2023" name="Nat. Plants">
        <title>Single-cell RNA sequencing provides a high-resolution roadmap for understanding the multicellular compartmentation of specialized metabolism.</title>
        <authorList>
            <person name="Sun S."/>
            <person name="Shen X."/>
            <person name="Li Y."/>
            <person name="Li Y."/>
            <person name="Wang S."/>
            <person name="Li R."/>
            <person name="Zhang H."/>
            <person name="Shen G."/>
            <person name="Guo B."/>
            <person name="Wei J."/>
            <person name="Xu J."/>
            <person name="St-Pierre B."/>
            <person name="Chen S."/>
            <person name="Sun C."/>
        </authorList>
    </citation>
    <scope>NUCLEOTIDE SEQUENCE [LARGE SCALE GENOMIC DNA]</scope>
</reference>
<accession>A0ACB9ZYE9</accession>